<dbReference type="FunFam" id="3.30.50.10:FF:000007">
    <property type="entry name" value="Nitrogen regulatory AreA, N-terminal"/>
    <property type="match status" value="1"/>
</dbReference>
<dbReference type="EMBL" id="SWFS01000435">
    <property type="protein sequence ID" value="KAA8904017.1"/>
    <property type="molecule type" value="Genomic_DNA"/>
</dbReference>
<dbReference type="InterPro" id="IPR000679">
    <property type="entry name" value="Znf_GATA"/>
</dbReference>
<dbReference type="GO" id="GO:0000981">
    <property type="term" value="F:DNA-binding transcription factor activity, RNA polymerase II-specific"/>
    <property type="evidence" value="ECO:0007669"/>
    <property type="project" value="TreeGrafter"/>
</dbReference>
<organism evidence="9 10">
    <name type="scientific">Trichomonascus ciferrii</name>
    <dbReference type="NCBI Taxonomy" id="44093"/>
    <lineage>
        <taxon>Eukaryota</taxon>
        <taxon>Fungi</taxon>
        <taxon>Dikarya</taxon>
        <taxon>Ascomycota</taxon>
        <taxon>Saccharomycotina</taxon>
        <taxon>Dipodascomycetes</taxon>
        <taxon>Dipodascales</taxon>
        <taxon>Trichomonascaceae</taxon>
        <taxon>Trichomonascus</taxon>
        <taxon>Trichomonascus ciferrii complex</taxon>
    </lineage>
</organism>
<feature type="compositionally biased region" description="Low complexity" evidence="7">
    <location>
        <begin position="28"/>
        <end position="37"/>
    </location>
</feature>
<feature type="domain" description="GATA-type" evidence="8">
    <location>
        <begin position="32"/>
        <end position="85"/>
    </location>
</feature>
<gene>
    <name evidence="9" type="ORF">TRICI_005622</name>
</gene>
<dbReference type="GO" id="GO:0005634">
    <property type="term" value="C:nucleus"/>
    <property type="evidence" value="ECO:0007669"/>
    <property type="project" value="UniProtKB-SubCell"/>
</dbReference>
<evidence type="ECO:0000313" key="9">
    <source>
        <dbReference type="EMBL" id="KAA8904017.1"/>
    </source>
</evidence>
<dbReference type="PRINTS" id="PR00619">
    <property type="entry name" value="GATAZNFINGER"/>
</dbReference>
<feature type="compositionally biased region" description="Pro residues" evidence="7">
    <location>
        <begin position="129"/>
        <end position="139"/>
    </location>
</feature>
<feature type="compositionally biased region" description="Low complexity" evidence="7">
    <location>
        <begin position="316"/>
        <end position="327"/>
    </location>
</feature>
<dbReference type="GO" id="GO:0000122">
    <property type="term" value="P:negative regulation of transcription by RNA polymerase II"/>
    <property type="evidence" value="ECO:0007669"/>
    <property type="project" value="TreeGrafter"/>
</dbReference>
<feature type="compositionally biased region" description="Polar residues" evidence="7">
    <location>
        <begin position="145"/>
        <end position="170"/>
    </location>
</feature>
<dbReference type="GO" id="GO:0008270">
    <property type="term" value="F:zinc ion binding"/>
    <property type="evidence" value="ECO:0007669"/>
    <property type="project" value="UniProtKB-KW"/>
</dbReference>
<dbReference type="InterPro" id="IPR056998">
    <property type="entry name" value="Asd-4/GZF3_helical"/>
</dbReference>
<evidence type="ECO:0000313" key="10">
    <source>
        <dbReference type="Proteomes" id="UP000761534"/>
    </source>
</evidence>
<name>A0A642UY16_9ASCO</name>
<dbReference type="PROSITE" id="PS00344">
    <property type="entry name" value="GATA_ZN_FINGER_1"/>
    <property type="match status" value="1"/>
</dbReference>
<feature type="compositionally biased region" description="Pro residues" evidence="7">
    <location>
        <begin position="198"/>
        <end position="219"/>
    </location>
</feature>
<feature type="region of interest" description="Disordered" evidence="7">
    <location>
        <begin position="79"/>
        <end position="265"/>
    </location>
</feature>
<evidence type="ECO:0000256" key="4">
    <source>
        <dbReference type="ARBA" id="ARBA00022833"/>
    </source>
</evidence>
<feature type="compositionally biased region" description="Basic and acidic residues" evidence="7">
    <location>
        <begin position="302"/>
        <end position="315"/>
    </location>
</feature>
<evidence type="ECO:0000256" key="3">
    <source>
        <dbReference type="ARBA" id="ARBA00022771"/>
    </source>
</evidence>
<evidence type="ECO:0000256" key="2">
    <source>
        <dbReference type="ARBA" id="ARBA00022723"/>
    </source>
</evidence>
<dbReference type="AlphaFoldDB" id="A0A642UY16"/>
<feature type="region of interest" description="Disordered" evidence="7">
    <location>
        <begin position="300"/>
        <end position="342"/>
    </location>
</feature>
<proteinExistence type="predicted"/>
<keyword evidence="3 6" id="KW-0863">Zinc-finger</keyword>
<dbReference type="VEuPathDB" id="FungiDB:TRICI_005622"/>
<dbReference type="Gene3D" id="3.30.50.10">
    <property type="entry name" value="Erythroid Transcription Factor GATA-1, subunit A"/>
    <property type="match status" value="1"/>
</dbReference>
<dbReference type="PANTHER" id="PTHR10071">
    <property type="entry name" value="TRANSCRIPTION FACTOR GATA FAMILY MEMBER"/>
    <property type="match status" value="1"/>
</dbReference>
<dbReference type="PANTHER" id="PTHR10071:SF281">
    <property type="entry name" value="BOX A-BINDING FACTOR-RELATED"/>
    <property type="match status" value="1"/>
</dbReference>
<dbReference type="Pfam" id="PF00320">
    <property type="entry name" value="GATA"/>
    <property type="match status" value="1"/>
</dbReference>
<keyword evidence="5" id="KW-0539">Nucleus</keyword>
<dbReference type="SMART" id="SM00401">
    <property type="entry name" value="ZnF_GATA"/>
    <property type="match status" value="1"/>
</dbReference>
<accession>A0A642UY16</accession>
<dbReference type="GO" id="GO:0045944">
    <property type="term" value="P:positive regulation of transcription by RNA polymerase II"/>
    <property type="evidence" value="ECO:0007669"/>
    <property type="project" value="TreeGrafter"/>
</dbReference>
<reference evidence="9" key="1">
    <citation type="journal article" date="2019" name="G3 (Bethesda)">
        <title>Genome Assemblies of Two Rare Opportunistic Yeast Pathogens: Diutina rugosa (syn. Candida rugosa) and Trichomonascus ciferrii (syn. Candida ciferrii).</title>
        <authorList>
            <person name="Mixao V."/>
            <person name="Saus E."/>
            <person name="Hansen A.P."/>
            <person name="Lass-Florl C."/>
            <person name="Gabaldon T."/>
        </authorList>
    </citation>
    <scope>NUCLEOTIDE SEQUENCE</scope>
    <source>
        <strain evidence="9">CBS 4856</strain>
    </source>
</reference>
<feature type="compositionally biased region" description="Basic residues" evidence="7">
    <location>
        <begin position="106"/>
        <end position="126"/>
    </location>
</feature>
<evidence type="ECO:0000256" key="5">
    <source>
        <dbReference type="ARBA" id="ARBA00023242"/>
    </source>
</evidence>
<comment type="caution">
    <text evidence="9">The sequence shown here is derived from an EMBL/GenBank/DDBJ whole genome shotgun (WGS) entry which is preliminary data.</text>
</comment>
<dbReference type="InterPro" id="IPR039355">
    <property type="entry name" value="Transcription_factor_GATA"/>
</dbReference>
<comment type="subcellular location">
    <subcellularLocation>
        <location evidence="1">Nucleus</location>
    </subcellularLocation>
</comment>
<feature type="compositionally biased region" description="Basic and acidic residues" evidence="7">
    <location>
        <begin position="252"/>
        <end position="265"/>
    </location>
</feature>
<evidence type="ECO:0000259" key="8">
    <source>
        <dbReference type="PROSITE" id="PS50114"/>
    </source>
</evidence>
<dbReference type="Pfam" id="PF25026">
    <property type="entry name" value="Asd-4"/>
    <property type="match status" value="1"/>
</dbReference>
<feature type="region of interest" description="Disordered" evidence="7">
    <location>
        <begin position="1"/>
        <end position="37"/>
    </location>
</feature>
<keyword evidence="10" id="KW-1185">Reference proteome</keyword>
<dbReference type="SUPFAM" id="SSF57716">
    <property type="entry name" value="Glucocorticoid receptor-like (DNA-binding domain)"/>
    <property type="match status" value="1"/>
</dbReference>
<keyword evidence="4" id="KW-0862">Zinc</keyword>
<dbReference type="CDD" id="cd00202">
    <property type="entry name" value="ZnF_GATA"/>
    <property type="match status" value="1"/>
</dbReference>
<protein>
    <recommendedName>
        <fullName evidence="8">GATA-type domain-containing protein</fullName>
    </recommendedName>
</protein>
<dbReference type="OrthoDB" id="515401at2759"/>
<evidence type="ECO:0000256" key="6">
    <source>
        <dbReference type="PROSITE-ProRule" id="PRU00094"/>
    </source>
</evidence>
<keyword evidence="2" id="KW-0479">Metal-binding</keyword>
<dbReference type="PROSITE" id="PS50114">
    <property type="entry name" value="GATA_ZN_FINGER_2"/>
    <property type="match status" value="1"/>
</dbReference>
<evidence type="ECO:0000256" key="7">
    <source>
        <dbReference type="SAM" id="MobiDB-lite"/>
    </source>
</evidence>
<feature type="compositionally biased region" description="Low complexity" evidence="7">
    <location>
        <begin position="1"/>
        <end position="11"/>
    </location>
</feature>
<sequence>MEVAKTSATPTTPVPAPASSGGGEDSKSSSTSSTTTICQNCQTSTTPLWRRDESGQVLCNACGLFLKLHGRRRPISLKTDVIKSRNRSRSTHATQLKGGAAAKRAAMAHHHPHPHPHVHHHPHAQHHAQPPPPPPPNALPPLQMVPSTPSTVFSYPNSPTLAPFSRTGSPRPNGYLPPPRSVTSSPNGGSQQHQTTTAPPPPPQPHSAPPQQAPPPPPQQQQQTSPRLPSLSSLNSPKHKAANILTPQSRPHSPDEKNKGSDSRVTELELVNDLLRSRITQLEASESAARQAEAALRAQLKKVSEENEQLSKRLADTPSPTTSNATTNDDRQSKRIKISDML</sequence>
<dbReference type="Proteomes" id="UP000761534">
    <property type="component" value="Unassembled WGS sequence"/>
</dbReference>
<dbReference type="GO" id="GO:0000978">
    <property type="term" value="F:RNA polymerase II cis-regulatory region sequence-specific DNA binding"/>
    <property type="evidence" value="ECO:0007669"/>
    <property type="project" value="TreeGrafter"/>
</dbReference>
<dbReference type="InterPro" id="IPR013088">
    <property type="entry name" value="Znf_NHR/GATA"/>
</dbReference>
<evidence type="ECO:0000256" key="1">
    <source>
        <dbReference type="ARBA" id="ARBA00004123"/>
    </source>
</evidence>